<dbReference type="RefSeq" id="WP_161707385.1">
    <property type="nucleotide sequence ID" value="NZ_JAABLQ010000001.1"/>
</dbReference>
<feature type="region of interest" description="Disordered" evidence="6">
    <location>
        <begin position="391"/>
        <end position="423"/>
    </location>
</feature>
<dbReference type="Proteomes" id="UP000586722">
    <property type="component" value="Unassembled WGS sequence"/>
</dbReference>
<dbReference type="PANTHER" id="PTHR43734:SF7">
    <property type="entry name" value="4,4'-DIAPONEUROSPORENE OXYGENASE"/>
    <property type="match status" value="1"/>
</dbReference>
<name>A0A7X5J6S1_9HYPH</name>
<dbReference type="InterPro" id="IPR002937">
    <property type="entry name" value="Amino_oxidase"/>
</dbReference>
<dbReference type="InterPro" id="IPR036188">
    <property type="entry name" value="FAD/NAD-bd_sf"/>
</dbReference>
<organism evidence="8 9">
    <name type="scientific">Pannonibacter tanglangensis</name>
    <dbReference type="NCBI Taxonomy" id="2750084"/>
    <lineage>
        <taxon>Bacteria</taxon>
        <taxon>Pseudomonadati</taxon>
        <taxon>Pseudomonadota</taxon>
        <taxon>Alphaproteobacteria</taxon>
        <taxon>Hyphomicrobiales</taxon>
        <taxon>Stappiaceae</taxon>
        <taxon>Pannonibacter</taxon>
    </lineage>
</organism>
<reference evidence="9" key="1">
    <citation type="submission" date="2020-01" db="EMBL/GenBank/DDBJ databases">
        <authorList>
            <person name="Fang Y."/>
            <person name="Sun R."/>
            <person name="Nie L."/>
            <person name="He J."/>
            <person name="Hao L."/>
            <person name="Wang L."/>
            <person name="Su S."/>
            <person name="Lv E."/>
            <person name="Zhang Z."/>
            <person name="Xie R."/>
            <person name="Liu H."/>
        </authorList>
    </citation>
    <scope>NUCLEOTIDE SEQUENCE [LARGE SCALE GENOMIC DNA]</scope>
    <source>
        <strain evidence="9">XCT-53</strain>
    </source>
</reference>
<evidence type="ECO:0000256" key="4">
    <source>
        <dbReference type="ARBA" id="ARBA00023002"/>
    </source>
</evidence>
<comment type="caution">
    <text evidence="8">The sequence shown here is derived from an EMBL/GenBank/DDBJ whole genome shotgun (WGS) entry which is preliminary data.</text>
</comment>
<dbReference type="AlphaFoldDB" id="A0A7X5J6S1"/>
<keyword evidence="4 5" id="KW-0560">Oxidoreductase</keyword>
<dbReference type="GO" id="GO:0016491">
    <property type="term" value="F:oxidoreductase activity"/>
    <property type="evidence" value="ECO:0007669"/>
    <property type="project" value="UniProtKB-KW"/>
</dbReference>
<feature type="domain" description="Amine oxidase" evidence="7">
    <location>
        <begin position="35"/>
        <end position="322"/>
    </location>
</feature>
<dbReference type="InterPro" id="IPR014105">
    <property type="entry name" value="Carotenoid/retinoid_OxRdtase"/>
</dbReference>
<dbReference type="SUPFAM" id="SSF51905">
    <property type="entry name" value="FAD/NAD(P)-binding domain"/>
    <property type="match status" value="1"/>
</dbReference>
<feature type="region of interest" description="Disordered" evidence="6">
    <location>
        <begin position="557"/>
        <end position="578"/>
    </location>
</feature>
<sequence length="578" mass="60716">MSIKIDTLHPNVNEQGGADVQETADDRVVIIGAGMGGLSAALRLVAAGRRVLVLEAAATPGGKLRQVLAGGQPHDAGPTVLTMKWVFDDLLAAFGRRLEDLVPLEQADVLARHYWPDGSHLDLHADAEETGRAVASFASRREAEGFRRFAADSRKVFELLRPSFIEASRPNPVSLSHRIGWSRPADLLALRPFSSLWSALGQYFADPRLRQLFGRYATYCGSSPFRAPATLMLVAHVEQQGVFVPAGGMHALARALADLARDAGVVLRPASPVARILADAAGAKVRGVQLDTGEVISASAVVYTGDVAALGALLGRPRQPASARSERRRSLSALVACGPARAVGVPLAHHTVFFSADYAAEFEAIFRKRRPPADPTVYVCALDRSAAGGARARADEAGEGAGPAGATDLLSGTSVPGAGGDARALPRPERIYCLMNMPADADRHRYTDRELGECLTAMDHRLAANGLTLDRRPEALVLSGPDSFARLAPHTGGAIYGQASHGWMASFTRPAARGPLQGLYLAGGSVHPGPGVPMAILSGKLAAQSLIADLSSTGRFRRAAMPGGTSTPPATADVLPSP</sequence>
<gene>
    <name evidence="8" type="primary">crtI</name>
    <name evidence="8" type="ORF">GWI72_00280</name>
</gene>
<evidence type="ECO:0000313" key="8">
    <source>
        <dbReference type="EMBL" id="NBN76697.1"/>
    </source>
</evidence>
<dbReference type="GO" id="GO:0016117">
    <property type="term" value="P:carotenoid biosynthetic process"/>
    <property type="evidence" value="ECO:0007669"/>
    <property type="project" value="UniProtKB-KW"/>
</dbReference>
<dbReference type="Pfam" id="PF01593">
    <property type="entry name" value="Amino_oxidase"/>
    <property type="match status" value="1"/>
</dbReference>
<evidence type="ECO:0000256" key="5">
    <source>
        <dbReference type="RuleBase" id="RU362075"/>
    </source>
</evidence>
<proteinExistence type="inferred from homology"/>
<dbReference type="NCBIfam" id="TIGR02734">
    <property type="entry name" value="crtI_fam"/>
    <property type="match status" value="1"/>
</dbReference>
<comment type="pathway">
    <text evidence="1 5">Carotenoid biosynthesis.</text>
</comment>
<keyword evidence="9" id="KW-1185">Reference proteome</keyword>
<dbReference type="EMBL" id="JAABLQ010000001">
    <property type="protein sequence ID" value="NBN76697.1"/>
    <property type="molecule type" value="Genomic_DNA"/>
</dbReference>
<dbReference type="PANTHER" id="PTHR43734">
    <property type="entry name" value="PHYTOENE DESATURASE"/>
    <property type="match status" value="1"/>
</dbReference>
<keyword evidence="3 5" id="KW-0125">Carotenoid biosynthesis</keyword>
<evidence type="ECO:0000256" key="3">
    <source>
        <dbReference type="ARBA" id="ARBA00022746"/>
    </source>
</evidence>
<accession>A0A7X5J6S1</accession>
<comment type="similarity">
    <text evidence="2 5">Belongs to the carotenoid/retinoid oxidoreductase family.</text>
</comment>
<protein>
    <submittedName>
        <fullName evidence="8">Phytoene desaturase</fullName>
    </submittedName>
</protein>
<dbReference type="Gene3D" id="3.50.50.60">
    <property type="entry name" value="FAD/NAD(P)-binding domain"/>
    <property type="match status" value="2"/>
</dbReference>
<evidence type="ECO:0000256" key="2">
    <source>
        <dbReference type="ARBA" id="ARBA00006046"/>
    </source>
</evidence>
<evidence type="ECO:0000256" key="1">
    <source>
        <dbReference type="ARBA" id="ARBA00004829"/>
    </source>
</evidence>
<evidence type="ECO:0000313" key="9">
    <source>
        <dbReference type="Proteomes" id="UP000586722"/>
    </source>
</evidence>
<evidence type="ECO:0000259" key="7">
    <source>
        <dbReference type="Pfam" id="PF01593"/>
    </source>
</evidence>
<evidence type="ECO:0000256" key="6">
    <source>
        <dbReference type="SAM" id="MobiDB-lite"/>
    </source>
</evidence>